<reference evidence="1" key="1">
    <citation type="submission" date="2018-09" db="EMBL/GenBank/DDBJ databases">
        <title>A genomic encyclopedia of anaerobic methanotrophic archaea.</title>
        <authorList>
            <person name="Skennerton C.T."/>
            <person name="Chadwick G.L."/>
            <person name="Laso-Perez R."/>
            <person name="Leu A.O."/>
            <person name="Speth D.R."/>
            <person name="Yu H."/>
            <person name="Morgan-Lang C."/>
            <person name="Hatzenpichler R."/>
            <person name="Goudeau D."/>
            <person name="Malmstrom R."/>
            <person name="Woyke T."/>
            <person name="Hallam S."/>
            <person name="Tyson G.W."/>
            <person name="Wegener G."/>
            <person name="Boetius A."/>
            <person name="Orphan V.J."/>
        </authorList>
    </citation>
    <scope>NUCLEOTIDE SEQUENCE</scope>
    <source>
        <strain evidence="1">CONS3730D10UFb2</strain>
    </source>
</reference>
<accession>A0AC61S9U8</accession>
<dbReference type="EMBL" id="QYBA01000192">
    <property type="protein sequence ID" value="TKY91456.1"/>
    <property type="molecule type" value="Genomic_DNA"/>
</dbReference>
<comment type="caution">
    <text evidence="1">The sequence shown here is derived from an EMBL/GenBank/DDBJ whole genome shotgun (WGS) entry which is preliminary data.</text>
</comment>
<organism evidence="1 2">
    <name type="scientific">Candidatus Methanomarinus sp</name>
    <dbReference type="NCBI Taxonomy" id="3386244"/>
    <lineage>
        <taxon>Archaea</taxon>
        <taxon>Methanobacteriati</taxon>
        <taxon>Methanobacteriota</taxon>
        <taxon>Stenosarchaea group</taxon>
        <taxon>Methanomicrobia</taxon>
        <taxon>Methanosarcinales</taxon>
        <taxon>ANME-2 cluster</taxon>
        <taxon>Candidatus Methanocomedenaceae</taxon>
        <taxon>Candidatus Methanomarinus</taxon>
    </lineage>
</organism>
<name>A0AC61S9U8_9EURY</name>
<protein>
    <submittedName>
        <fullName evidence="1">FxsA family protein</fullName>
    </submittedName>
</protein>
<dbReference type="Proteomes" id="UP000315423">
    <property type="component" value="Unassembled WGS sequence"/>
</dbReference>
<evidence type="ECO:0000313" key="2">
    <source>
        <dbReference type="Proteomes" id="UP000315423"/>
    </source>
</evidence>
<evidence type="ECO:0000313" key="1">
    <source>
        <dbReference type="EMBL" id="TKY91456.1"/>
    </source>
</evidence>
<proteinExistence type="predicted"/>
<feature type="non-terminal residue" evidence="1">
    <location>
        <position position="116"/>
    </location>
</feature>
<sequence>MIGTLLILFIVLPFVELYILIELGSSIGTLPTLGIVVLTGIAGAALAKHQGLSVLRRIQTEMSFGQMPEDVIFDGVLVLIGAVLLITPGILTDTTGFLLLIPVTRKIFKKYLKVWV</sequence>
<gene>
    <name evidence="1" type="ORF">C5S46_05700</name>
</gene>